<dbReference type="Gene3D" id="3.40.50.720">
    <property type="entry name" value="NAD(P)-binding Rossmann-like Domain"/>
    <property type="match status" value="1"/>
</dbReference>
<dbReference type="Proteomes" id="UP000037035">
    <property type="component" value="Unassembled WGS sequence"/>
</dbReference>
<dbReference type="Pfam" id="PF13561">
    <property type="entry name" value="adh_short_C2"/>
    <property type="match status" value="1"/>
</dbReference>
<evidence type="ECO:0000313" key="2">
    <source>
        <dbReference type="Proteomes" id="UP000037035"/>
    </source>
</evidence>
<sequence length="126" mass="13487">MNGRAQFVGRLEKKENHSVPGNPSYRIDGGSLTKGCLVIVADIDGKAAERTVEKIISQSCPDKCPTPIAVQCDVGNEDQVKALVDKAVQAGKRLDVILNKSVLPNSLPSIYLCTALLCPQQALTIK</sequence>
<dbReference type="EMBL" id="LAVV01002221">
    <property type="protein sequence ID" value="KNZ63004.1"/>
    <property type="molecule type" value="Genomic_DNA"/>
</dbReference>
<protein>
    <submittedName>
        <fullName evidence="1">Glucose 1-dehydrogenase</fullName>
    </submittedName>
</protein>
<proteinExistence type="predicted"/>
<reference evidence="1 2" key="1">
    <citation type="submission" date="2015-08" db="EMBL/GenBank/DDBJ databases">
        <title>Next Generation Sequencing and Analysis of the Genome of Puccinia sorghi L Schw, the Causal Agent of Maize Common Rust.</title>
        <authorList>
            <person name="Rochi L."/>
            <person name="Burguener G."/>
            <person name="Darino M."/>
            <person name="Turjanski A."/>
            <person name="Kreff E."/>
            <person name="Dieguez M.J."/>
            <person name="Sacco F."/>
        </authorList>
    </citation>
    <scope>NUCLEOTIDE SEQUENCE [LARGE SCALE GENOMIC DNA]</scope>
    <source>
        <strain evidence="1 2">RO10H11247</strain>
    </source>
</reference>
<dbReference type="AlphaFoldDB" id="A0A0L6VQN4"/>
<dbReference type="InterPro" id="IPR002347">
    <property type="entry name" value="SDR_fam"/>
</dbReference>
<gene>
    <name evidence="1" type="ORF">VP01_119g15</name>
</gene>
<evidence type="ECO:0000313" key="1">
    <source>
        <dbReference type="EMBL" id="KNZ63004.1"/>
    </source>
</evidence>
<dbReference type="InterPro" id="IPR036291">
    <property type="entry name" value="NAD(P)-bd_dom_sf"/>
</dbReference>
<comment type="caution">
    <text evidence="1">The sequence shown here is derived from an EMBL/GenBank/DDBJ whole genome shotgun (WGS) entry which is preliminary data.</text>
</comment>
<dbReference type="SUPFAM" id="SSF51735">
    <property type="entry name" value="NAD(P)-binding Rossmann-fold domains"/>
    <property type="match status" value="1"/>
</dbReference>
<dbReference type="VEuPathDB" id="FungiDB:VP01_119g15"/>
<dbReference type="STRING" id="27349.A0A0L6VQN4"/>
<name>A0A0L6VQN4_9BASI</name>
<dbReference type="OrthoDB" id="417891at2759"/>
<keyword evidence="2" id="KW-1185">Reference proteome</keyword>
<organism evidence="1 2">
    <name type="scientific">Puccinia sorghi</name>
    <dbReference type="NCBI Taxonomy" id="27349"/>
    <lineage>
        <taxon>Eukaryota</taxon>
        <taxon>Fungi</taxon>
        <taxon>Dikarya</taxon>
        <taxon>Basidiomycota</taxon>
        <taxon>Pucciniomycotina</taxon>
        <taxon>Pucciniomycetes</taxon>
        <taxon>Pucciniales</taxon>
        <taxon>Pucciniaceae</taxon>
        <taxon>Puccinia</taxon>
    </lineage>
</organism>
<accession>A0A0L6VQN4</accession>